<dbReference type="PANTHER" id="PTHR23249">
    <property type="entry name" value="TRAFFICKING PROTEIN PARTICLE COMPLEX SUBUNIT"/>
    <property type="match status" value="1"/>
</dbReference>
<evidence type="ECO:0000256" key="3">
    <source>
        <dbReference type="ARBA" id="ARBA00022824"/>
    </source>
</evidence>
<dbReference type="InterPro" id="IPR007233">
    <property type="entry name" value="TRAPPC"/>
</dbReference>
<organism evidence="9 10">
    <name type="scientific">Coemansia interrupta</name>
    <dbReference type="NCBI Taxonomy" id="1126814"/>
    <lineage>
        <taxon>Eukaryota</taxon>
        <taxon>Fungi</taxon>
        <taxon>Fungi incertae sedis</taxon>
        <taxon>Zoopagomycota</taxon>
        <taxon>Kickxellomycotina</taxon>
        <taxon>Kickxellomycetes</taxon>
        <taxon>Kickxellales</taxon>
        <taxon>Kickxellaceae</taxon>
        <taxon>Coemansia</taxon>
    </lineage>
</organism>
<keyword evidence="8" id="KW-0472">Membrane</keyword>
<dbReference type="OrthoDB" id="246406at2759"/>
<dbReference type="EMBL" id="JANBUM010000030">
    <property type="protein sequence ID" value="KAJ2787206.1"/>
    <property type="molecule type" value="Genomic_DNA"/>
</dbReference>
<evidence type="ECO:0000256" key="4">
    <source>
        <dbReference type="ARBA" id="ARBA00022892"/>
    </source>
</evidence>
<evidence type="ECO:0000256" key="6">
    <source>
        <dbReference type="ARBA" id="ARBA00038179"/>
    </source>
</evidence>
<dbReference type="CDD" id="cd14856">
    <property type="entry name" value="TRAPPC4_synbindin"/>
    <property type="match status" value="1"/>
</dbReference>
<keyword evidence="8" id="KW-1133">Transmembrane helix</keyword>
<dbReference type="GO" id="GO:0005783">
    <property type="term" value="C:endoplasmic reticulum"/>
    <property type="evidence" value="ECO:0007669"/>
    <property type="project" value="UniProtKB-SubCell"/>
</dbReference>
<evidence type="ECO:0000256" key="8">
    <source>
        <dbReference type="SAM" id="Phobius"/>
    </source>
</evidence>
<comment type="subcellular location">
    <subcellularLocation>
        <location evidence="7">Endoplasmic reticulum</location>
    </subcellularLocation>
    <subcellularLocation>
        <location evidence="7">Golgi apparatus</location>
        <location evidence="7">cis-Golgi network</location>
    </subcellularLocation>
    <subcellularLocation>
        <location evidence="1">Golgi apparatus</location>
    </subcellularLocation>
</comment>
<dbReference type="InterPro" id="IPR036656">
    <property type="entry name" value="QCR9_sf"/>
</dbReference>
<keyword evidence="8" id="KW-0812">Transmembrane</keyword>
<dbReference type="GO" id="GO:0030008">
    <property type="term" value="C:TRAPP complex"/>
    <property type="evidence" value="ECO:0007669"/>
    <property type="project" value="UniProtKB-UniRule"/>
</dbReference>
<feature type="transmembrane region" description="Helical" evidence="8">
    <location>
        <begin position="24"/>
        <end position="43"/>
    </location>
</feature>
<keyword evidence="3 7" id="KW-0256">Endoplasmic reticulum</keyword>
<dbReference type="GO" id="GO:0005794">
    <property type="term" value="C:Golgi apparatus"/>
    <property type="evidence" value="ECO:0007669"/>
    <property type="project" value="UniProtKB-SubCell"/>
</dbReference>
<gene>
    <name evidence="9" type="ORF">GGI15_000926</name>
</gene>
<dbReference type="Gene3D" id="3.30.450.70">
    <property type="match status" value="1"/>
</dbReference>
<evidence type="ECO:0000313" key="10">
    <source>
        <dbReference type="Proteomes" id="UP001140172"/>
    </source>
</evidence>
<evidence type="ECO:0000256" key="2">
    <source>
        <dbReference type="ARBA" id="ARBA00022448"/>
    </source>
</evidence>
<dbReference type="GO" id="GO:0045275">
    <property type="term" value="C:respiratory chain complex III"/>
    <property type="evidence" value="ECO:0007669"/>
    <property type="project" value="InterPro"/>
</dbReference>
<evidence type="ECO:0000256" key="5">
    <source>
        <dbReference type="ARBA" id="ARBA00023034"/>
    </source>
</evidence>
<dbReference type="GO" id="GO:0006888">
    <property type="term" value="P:endoplasmic reticulum to Golgi vesicle-mediated transport"/>
    <property type="evidence" value="ECO:0007669"/>
    <property type="project" value="UniProtKB-UniRule"/>
</dbReference>
<evidence type="ECO:0000256" key="1">
    <source>
        <dbReference type="ARBA" id="ARBA00004555"/>
    </source>
</evidence>
<dbReference type="Proteomes" id="UP001140172">
    <property type="component" value="Unassembled WGS sequence"/>
</dbReference>
<reference evidence="9" key="1">
    <citation type="submission" date="2022-07" db="EMBL/GenBank/DDBJ databases">
        <title>Phylogenomic reconstructions and comparative analyses of Kickxellomycotina fungi.</title>
        <authorList>
            <person name="Reynolds N.K."/>
            <person name="Stajich J.E."/>
            <person name="Barry K."/>
            <person name="Grigoriev I.V."/>
            <person name="Crous P."/>
            <person name="Smith M.E."/>
        </authorList>
    </citation>
    <scope>NUCLEOTIDE SEQUENCE</scope>
    <source>
        <strain evidence="9">BCRC 34489</strain>
    </source>
</reference>
<evidence type="ECO:0000256" key="7">
    <source>
        <dbReference type="RuleBase" id="RU366065"/>
    </source>
</evidence>
<dbReference type="SUPFAM" id="SSF64356">
    <property type="entry name" value="SNARE-like"/>
    <property type="match status" value="1"/>
</dbReference>
<dbReference type="Pfam" id="PF04099">
    <property type="entry name" value="Sybindin"/>
    <property type="match status" value="1"/>
</dbReference>
<name>A0A9W8HNR8_9FUNG</name>
<keyword evidence="4 7" id="KW-0931">ER-Golgi transport</keyword>
<keyword evidence="10" id="KW-1185">Reference proteome</keyword>
<dbReference type="SUPFAM" id="SSF81514">
    <property type="entry name" value="Subunit X (non-heme 7 kDa protein) of cytochrome bc1 complex (Ubiquinol-cytochrome c reductase)"/>
    <property type="match status" value="1"/>
</dbReference>
<proteinExistence type="inferred from homology"/>
<comment type="subunit">
    <text evidence="7">Part of the multisubunit transport protein particle (TRAPP) complex.</text>
</comment>
<comment type="similarity">
    <text evidence="6">Belongs to the TRAPP small subunits family. TRAPPC4 subfamily.</text>
</comment>
<dbReference type="AlphaFoldDB" id="A0A9W8HNR8"/>
<dbReference type="GO" id="GO:0005743">
    <property type="term" value="C:mitochondrial inner membrane"/>
    <property type="evidence" value="ECO:0007669"/>
    <property type="project" value="UniProtKB-SubCell"/>
</dbReference>
<evidence type="ECO:0000313" key="9">
    <source>
        <dbReference type="EMBL" id="KAJ2787206.1"/>
    </source>
</evidence>
<keyword evidence="5 7" id="KW-0333">Golgi apparatus</keyword>
<dbReference type="GO" id="GO:0006122">
    <property type="term" value="P:mitochondrial electron transport, ubiquinol to cytochrome c"/>
    <property type="evidence" value="ECO:0007669"/>
    <property type="project" value="InterPro"/>
</dbReference>
<comment type="caution">
    <text evidence="9">The sequence shown here is derived from an EMBL/GenBank/DDBJ whole genome shotgun (WGS) entry which is preliminary data.</text>
</comment>
<protein>
    <recommendedName>
        <fullName evidence="7">Trafficking protein particle complex subunit</fullName>
    </recommendedName>
</protein>
<keyword evidence="2 7" id="KW-0813">Transport</keyword>
<dbReference type="PANTHER" id="PTHR23249:SF15">
    <property type="entry name" value="TRAFFICKING PROTEIN PARTICLE COMPLEX SUBUNIT 4"/>
    <property type="match status" value="1"/>
</dbReference>
<dbReference type="SMART" id="SM01399">
    <property type="entry name" value="Sybindin"/>
    <property type="match status" value="1"/>
</dbReference>
<dbReference type="Gene3D" id="1.20.5.260">
    <property type="entry name" value="Cytochrome b-c1 complex subunit 9"/>
    <property type="match status" value="1"/>
</dbReference>
<accession>A0A9W8HNR8</accession>
<dbReference type="InterPro" id="IPR011012">
    <property type="entry name" value="Longin-like_dom_sf"/>
</dbReference>
<sequence>MVGGFTKTISSFAYRTFFKKESTYFTTVVASGVAFSIAFNTMFDKSGGLIYHKNYSSKISQLSSNEALTLAGTFHGIHVLASRISPATGGADAVKDTGIQTIDTKNFRIHCYQTPTGIKFIAATDLLETKLTDILAKVYVLYSDYALKNPFYNLEMPIRSEMFDTRLQQLVQAV</sequence>